<keyword evidence="5 6" id="KW-0804">Transcription</keyword>
<dbReference type="InterPro" id="IPR007627">
    <property type="entry name" value="RNA_pol_sigma70_r2"/>
</dbReference>
<gene>
    <name evidence="9" type="ORF">WDZ17_14300</name>
</gene>
<evidence type="ECO:0000256" key="2">
    <source>
        <dbReference type="ARBA" id="ARBA00023015"/>
    </source>
</evidence>
<dbReference type="InterPro" id="IPR039425">
    <property type="entry name" value="RNA_pol_sigma-70-like"/>
</dbReference>
<name>A0ABU8RMZ0_9ACTN</name>
<dbReference type="InterPro" id="IPR013324">
    <property type="entry name" value="RNA_pol_sigma_r3/r4-like"/>
</dbReference>
<dbReference type="InterPro" id="IPR013249">
    <property type="entry name" value="RNA_pol_sigma70_r4_t2"/>
</dbReference>
<organism evidence="9 10">
    <name type="scientific">Pseudokineococcus basanitobsidens</name>
    <dbReference type="NCBI Taxonomy" id="1926649"/>
    <lineage>
        <taxon>Bacteria</taxon>
        <taxon>Bacillati</taxon>
        <taxon>Actinomycetota</taxon>
        <taxon>Actinomycetes</taxon>
        <taxon>Kineosporiales</taxon>
        <taxon>Kineosporiaceae</taxon>
        <taxon>Pseudokineococcus</taxon>
    </lineage>
</organism>
<evidence type="ECO:0000256" key="4">
    <source>
        <dbReference type="ARBA" id="ARBA00023125"/>
    </source>
</evidence>
<dbReference type="InterPro" id="IPR013325">
    <property type="entry name" value="RNA_pol_sigma_r2"/>
</dbReference>
<dbReference type="Gene3D" id="1.10.10.10">
    <property type="entry name" value="Winged helix-like DNA-binding domain superfamily/Winged helix DNA-binding domain"/>
    <property type="match status" value="1"/>
</dbReference>
<dbReference type="SUPFAM" id="SSF88946">
    <property type="entry name" value="Sigma2 domain of RNA polymerase sigma factors"/>
    <property type="match status" value="1"/>
</dbReference>
<evidence type="ECO:0000256" key="6">
    <source>
        <dbReference type="RuleBase" id="RU000716"/>
    </source>
</evidence>
<evidence type="ECO:0000256" key="1">
    <source>
        <dbReference type="ARBA" id="ARBA00010641"/>
    </source>
</evidence>
<dbReference type="Gene3D" id="1.10.1740.10">
    <property type="match status" value="1"/>
</dbReference>
<feature type="domain" description="RNA polymerase sigma factor 70 region 4 type 2" evidence="8">
    <location>
        <begin position="127"/>
        <end position="178"/>
    </location>
</feature>
<dbReference type="InterPro" id="IPR000838">
    <property type="entry name" value="RNA_pol_sigma70_ECF_CS"/>
</dbReference>
<reference evidence="9 10" key="1">
    <citation type="journal article" date="2017" name="Int. J. Syst. Evol. Microbiol.">
        <title>Pseudokineococcus basanitobsidens sp. nov., isolated from volcanic rock.</title>
        <authorList>
            <person name="Lee D.W."/>
            <person name="Park M.Y."/>
            <person name="Kim J.J."/>
            <person name="Kim B.S."/>
        </authorList>
    </citation>
    <scope>NUCLEOTIDE SEQUENCE [LARGE SCALE GENOMIC DNA]</scope>
    <source>
        <strain evidence="9 10">DSM 103726</strain>
    </source>
</reference>
<dbReference type="Proteomes" id="UP001387100">
    <property type="component" value="Unassembled WGS sequence"/>
</dbReference>
<dbReference type="SUPFAM" id="SSF88659">
    <property type="entry name" value="Sigma3 and sigma4 domains of RNA polymerase sigma factors"/>
    <property type="match status" value="1"/>
</dbReference>
<evidence type="ECO:0000259" key="8">
    <source>
        <dbReference type="Pfam" id="PF08281"/>
    </source>
</evidence>
<dbReference type="PANTHER" id="PTHR43133">
    <property type="entry name" value="RNA POLYMERASE ECF-TYPE SIGMA FACTO"/>
    <property type="match status" value="1"/>
</dbReference>
<dbReference type="InterPro" id="IPR014284">
    <property type="entry name" value="RNA_pol_sigma-70_dom"/>
</dbReference>
<protein>
    <recommendedName>
        <fullName evidence="6">RNA polymerase sigma factor</fullName>
    </recommendedName>
</protein>
<evidence type="ECO:0000259" key="7">
    <source>
        <dbReference type="Pfam" id="PF04542"/>
    </source>
</evidence>
<comment type="similarity">
    <text evidence="1 6">Belongs to the sigma-70 factor family. ECF subfamily.</text>
</comment>
<dbReference type="InterPro" id="IPR036388">
    <property type="entry name" value="WH-like_DNA-bd_sf"/>
</dbReference>
<evidence type="ECO:0000313" key="10">
    <source>
        <dbReference type="Proteomes" id="UP001387100"/>
    </source>
</evidence>
<evidence type="ECO:0000256" key="3">
    <source>
        <dbReference type="ARBA" id="ARBA00023082"/>
    </source>
</evidence>
<dbReference type="Pfam" id="PF08281">
    <property type="entry name" value="Sigma70_r4_2"/>
    <property type="match status" value="1"/>
</dbReference>
<dbReference type="PROSITE" id="PS01063">
    <property type="entry name" value="SIGMA70_ECF"/>
    <property type="match status" value="1"/>
</dbReference>
<feature type="domain" description="RNA polymerase sigma-70 region 2" evidence="7">
    <location>
        <begin position="33"/>
        <end position="99"/>
    </location>
</feature>
<keyword evidence="3 6" id="KW-0731">Sigma factor</keyword>
<comment type="caution">
    <text evidence="9">The sequence shown here is derived from an EMBL/GenBank/DDBJ whole genome shotgun (WGS) entry which is preliminary data.</text>
</comment>
<keyword evidence="4 6" id="KW-0238">DNA-binding</keyword>
<keyword evidence="10" id="KW-1185">Reference proteome</keyword>
<dbReference type="RefSeq" id="WP_339575848.1">
    <property type="nucleotide sequence ID" value="NZ_JBBIAA010000023.1"/>
</dbReference>
<sequence>MDAQARLRSGDHTGDAYLVTRAREGYRGAFEHLVRRHQNRAYTLAVRMVGDRHEAQDVVQDAFVQAWLALPGFDERAAFGTWLHRIVVNACLTHLRRRRPVPVPQDPGLPSPVTTARVVEERMRDDVLHRSIQQLPIDQRAALVLTAFAGCTYAEAADLLGTTPATVRGRTARARRALLTRMEGWA</sequence>
<dbReference type="NCBIfam" id="TIGR02937">
    <property type="entry name" value="sigma70-ECF"/>
    <property type="match status" value="1"/>
</dbReference>
<dbReference type="PANTHER" id="PTHR43133:SF8">
    <property type="entry name" value="RNA POLYMERASE SIGMA FACTOR HI_1459-RELATED"/>
    <property type="match status" value="1"/>
</dbReference>
<dbReference type="Pfam" id="PF04542">
    <property type="entry name" value="Sigma70_r2"/>
    <property type="match status" value="1"/>
</dbReference>
<dbReference type="EMBL" id="JBBIAA010000023">
    <property type="protein sequence ID" value="MEJ5946465.1"/>
    <property type="molecule type" value="Genomic_DNA"/>
</dbReference>
<accession>A0ABU8RMZ0</accession>
<evidence type="ECO:0000256" key="5">
    <source>
        <dbReference type="ARBA" id="ARBA00023163"/>
    </source>
</evidence>
<proteinExistence type="inferred from homology"/>
<evidence type="ECO:0000313" key="9">
    <source>
        <dbReference type="EMBL" id="MEJ5946465.1"/>
    </source>
</evidence>
<keyword evidence="2 6" id="KW-0805">Transcription regulation</keyword>